<comment type="similarity">
    <text evidence="2">Belongs to the ACC deaminase/D-cysteine desulfhydrase family.</text>
</comment>
<name>A0ABP7YVK4_9SPHI</name>
<keyword evidence="6" id="KW-1185">Reference proteome</keyword>
<dbReference type="EMBL" id="BAAAZI010000009">
    <property type="protein sequence ID" value="GAA4142070.1"/>
    <property type="molecule type" value="Genomic_DNA"/>
</dbReference>
<dbReference type="InterPro" id="IPR036052">
    <property type="entry name" value="TrpB-like_PALP_sf"/>
</dbReference>
<keyword evidence="3" id="KW-0663">Pyridoxal phosphate</keyword>
<evidence type="ECO:0000313" key="6">
    <source>
        <dbReference type="Proteomes" id="UP001500101"/>
    </source>
</evidence>
<comment type="caution">
    <text evidence="5">The sequence shown here is derived from an EMBL/GenBank/DDBJ whole genome shotgun (WGS) entry which is preliminary data.</text>
</comment>
<organism evidence="5 6">
    <name type="scientific">Sphingobacterium kyonggiense</name>
    <dbReference type="NCBI Taxonomy" id="714075"/>
    <lineage>
        <taxon>Bacteria</taxon>
        <taxon>Pseudomonadati</taxon>
        <taxon>Bacteroidota</taxon>
        <taxon>Sphingobacteriia</taxon>
        <taxon>Sphingobacteriales</taxon>
        <taxon>Sphingobacteriaceae</taxon>
        <taxon>Sphingobacterium</taxon>
    </lineage>
</organism>
<evidence type="ECO:0000256" key="2">
    <source>
        <dbReference type="ARBA" id="ARBA00008639"/>
    </source>
</evidence>
<protein>
    <submittedName>
        <fullName evidence="5">Pyridoxal-phosphate dependent enzyme</fullName>
    </submittedName>
</protein>
<accession>A0ABP7YVK4</accession>
<dbReference type="PANTHER" id="PTHR43780">
    <property type="entry name" value="1-AMINOCYCLOPROPANE-1-CARBOXYLATE DEAMINASE-RELATED"/>
    <property type="match status" value="1"/>
</dbReference>
<dbReference type="PIRSF" id="PIRSF006278">
    <property type="entry name" value="ACCD_DCysDesulf"/>
    <property type="match status" value="1"/>
</dbReference>
<dbReference type="Pfam" id="PF00291">
    <property type="entry name" value="PALP"/>
    <property type="match status" value="1"/>
</dbReference>
<gene>
    <name evidence="5" type="ORF">GCM10022216_22660</name>
</gene>
<dbReference type="InterPro" id="IPR001926">
    <property type="entry name" value="TrpB-like_PALP"/>
</dbReference>
<evidence type="ECO:0000259" key="4">
    <source>
        <dbReference type="Pfam" id="PF00291"/>
    </source>
</evidence>
<feature type="domain" description="Tryptophan synthase beta chain-like PALP" evidence="4">
    <location>
        <begin position="22"/>
        <end position="282"/>
    </location>
</feature>
<proteinExistence type="inferred from homology"/>
<dbReference type="InterPro" id="IPR027278">
    <property type="entry name" value="ACCD_DCysDesulf"/>
</dbReference>
<dbReference type="Proteomes" id="UP001500101">
    <property type="component" value="Unassembled WGS sequence"/>
</dbReference>
<reference evidence="6" key="1">
    <citation type="journal article" date="2019" name="Int. J. Syst. Evol. Microbiol.">
        <title>The Global Catalogue of Microorganisms (GCM) 10K type strain sequencing project: providing services to taxonomists for standard genome sequencing and annotation.</title>
        <authorList>
            <consortium name="The Broad Institute Genomics Platform"/>
            <consortium name="The Broad Institute Genome Sequencing Center for Infectious Disease"/>
            <person name="Wu L."/>
            <person name="Ma J."/>
        </authorList>
    </citation>
    <scope>NUCLEOTIDE SEQUENCE [LARGE SCALE GENOMIC DNA]</scope>
    <source>
        <strain evidence="6">JCM 16704</strain>
    </source>
</reference>
<dbReference type="RefSeq" id="WP_344674837.1">
    <property type="nucleotide sequence ID" value="NZ_BAAAZI010000009.1"/>
</dbReference>
<comment type="cofactor">
    <cofactor evidence="1">
        <name>pyridoxal 5'-phosphate</name>
        <dbReference type="ChEBI" id="CHEBI:597326"/>
    </cofactor>
</comment>
<sequence>MVFNLPIYSPEEELHDPLFIEKQVQVFVKRDDKIHPFISGNKWRKLKYNLSYAHQLGKTDLVTFGGAWSNHILATAAAAAQFGFNSIGIIRGEEVNNPVLQMAQLFGMDLHFIDRQPYKDKALYFQENFDGSTHYFIDEGGRSTLAVKGCKEIISELTQTYSHILVAAGTGTTAAGLAVGIESQKLATNLLVIPVLKNADFILEDVKELGAPIDKINLLTEYHFGGYAKTKKELNDFIKDFVAKSGILIEPTYTGKLVYGMFDLIHKDYYPKGSRILFIHTGGLTGLLGHLDKMDFD</sequence>
<evidence type="ECO:0000256" key="3">
    <source>
        <dbReference type="ARBA" id="ARBA00022898"/>
    </source>
</evidence>
<evidence type="ECO:0000313" key="5">
    <source>
        <dbReference type="EMBL" id="GAA4142070.1"/>
    </source>
</evidence>
<evidence type="ECO:0000256" key="1">
    <source>
        <dbReference type="ARBA" id="ARBA00001933"/>
    </source>
</evidence>
<dbReference type="PANTHER" id="PTHR43780:SF2">
    <property type="entry name" value="1-AMINOCYCLOPROPANE-1-CARBOXYLATE DEAMINASE-RELATED"/>
    <property type="match status" value="1"/>
</dbReference>
<dbReference type="Gene3D" id="3.40.50.1100">
    <property type="match status" value="2"/>
</dbReference>
<dbReference type="SUPFAM" id="SSF53686">
    <property type="entry name" value="Tryptophan synthase beta subunit-like PLP-dependent enzymes"/>
    <property type="match status" value="1"/>
</dbReference>